<evidence type="ECO:0000313" key="1">
    <source>
        <dbReference type="EMBL" id="KAG2611919.1"/>
    </source>
</evidence>
<dbReference type="Proteomes" id="UP000823388">
    <property type="component" value="Chromosome 4K"/>
</dbReference>
<dbReference type="EMBL" id="CM029043">
    <property type="protein sequence ID" value="KAG2611919.1"/>
    <property type="molecule type" value="Genomic_DNA"/>
</dbReference>
<proteinExistence type="predicted"/>
<evidence type="ECO:0000313" key="2">
    <source>
        <dbReference type="Proteomes" id="UP000823388"/>
    </source>
</evidence>
<gene>
    <name evidence="1" type="ORF">PVAP13_4KG230705</name>
</gene>
<reference evidence="1" key="1">
    <citation type="submission" date="2020-05" db="EMBL/GenBank/DDBJ databases">
        <title>WGS assembly of Panicum virgatum.</title>
        <authorList>
            <person name="Lovell J.T."/>
            <person name="Jenkins J."/>
            <person name="Shu S."/>
            <person name="Juenger T.E."/>
            <person name="Schmutz J."/>
        </authorList>
    </citation>
    <scope>NUCLEOTIDE SEQUENCE</scope>
    <source>
        <strain evidence="1">AP13</strain>
    </source>
</reference>
<comment type="caution">
    <text evidence="1">The sequence shown here is derived from an EMBL/GenBank/DDBJ whole genome shotgun (WGS) entry which is preliminary data.</text>
</comment>
<protein>
    <recommendedName>
        <fullName evidence="3">F-box protein</fullName>
    </recommendedName>
</protein>
<sequence length="193" mass="20878">MAARRHTPSMQDLPTEVAVQIAGHLAVMSVSPMDDLHSLWATCRFLRGITSDCGIGQRIDVRQFAPAILWNDSAAYAALLAHLTDIGNPETCYITGMNKVFSNGMPEARPFIIELAHAAKCRHNVVAYVAAILLFRANTGADDDQAARWYMHQVEGEEEVMAGAAGGAGGSMFSNEGCLHCCELAFIRVMGTH</sequence>
<dbReference type="SUPFAM" id="SSF81383">
    <property type="entry name" value="F-box domain"/>
    <property type="match status" value="1"/>
</dbReference>
<keyword evidence="2" id="KW-1185">Reference proteome</keyword>
<evidence type="ECO:0008006" key="3">
    <source>
        <dbReference type="Google" id="ProtNLM"/>
    </source>
</evidence>
<organism evidence="1 2">
    <name type="scientific">Panicum virgatum</name>
    <name type="common">Blackwell switchgrass</name>
    <dbReference type="NCBI Taxonomy" id="38727"/>
    <lineage>
        <taxon>Eukaryota</taxon>
        <taxon>Viridiplantae</taxon>
        <taxon>Streptophyta</taxon>
        <taxon>Embryophyta</taxon>
        <taxon>Tracheophyta</taxon>
        <taxon>Spermatophyta</taxon>
        <taxon>Magnoliopsida</taxon>
        <taxon>Liliopsida</taxon>
        <taxon>Poales</taxon>
        <taxon>Poaceae</taxon>
        <taxon>PACMAD clade</taxon>
        <taxon>Panicoideae</taxon>
        <taxon>Panicodae</taxon>
        <taxon>Paniceae</taxon>
        <taxon>Panicinae</taxon>
        <taxon>Panicum</taxon>
        <taxon>Panicum sect. Hiantes</taxon>
    </lineage>
</organism>
<name>A0A8T0TVK7_PANVG</name>
<dbReference type="AlphaFoldDB" id="A0A8T0TVK7"/>
<accession>A0A8T0TVK7</accession>
<dbReference type="InterPro" id="IPR036047">
    <property type="entry name" value="F-box-like_dom_sf"/>
</dbReference>